<dbReference type="GeneID" id="91569842"/>
<dbReference type="EMBL" id="JAGIOH010000001">
    <property type="protein sequence ID" value="MBP2403509.1"/>
    <property type="molecule type" value="Genomic_DNA"/>
</dbReference>
<dbReference type="PROSITE" id="PS51257">
    <property type="entry name" value="PROKAR_LIPOPROTEIN"/>
    <property type="match status" value="1"/>
</dbReference>
<comment type="caution">
    <text evidence="3">The sequence shown here is derived from an EMBL/GenBank/DDBJ whole genome shotgun (WGS) entry which is preliminary data.</text>
</comment>
<evidence type="ECO:0000313" key="3">
    <source>
        <dbReference type="EMBL" id="MBP2403509.1"/>
    </source>
</evidence>
<feature type="signal peptide" evidence="2">
    <location>
        <begin position="1"/>
        <end position="25"/>
    </location>
</feature>
<reference evidence="3 4" key="1">
    <citation type="submission" date="2021-03" db="EMBL/GenBank/DDBJ databases">
        <title>Sequencing the genomes of 1000 actinobacteria strains.</title>
        <authorList>
            <person name="Klenk H.-P."/>
        </authorList>
    </citation>
    <scope>NUCLEOTIDE SEQUENCE [LARGE SCALE GENOMIC DNA]</scope>
    <source>
        <strain evidence="3 4">DSM 41480</strain>
    </source>
</reference>
<organism evidence="3 4">
    <name type="scientific">Streptomyces syringium</name>
    <dbReference type="NCBI Taxonomy" id="76729"/>
    <lineage>
        <taxon>Bacteria</taxon>
        <taxon>Bacillati</taxon>
        <taxon>Actinomycetota</taxon>
        <taxon>Actinomycetes</taxon>
        <taxon>Kitasatosporales</taxon>
        <taxon>Streptomycetaceae</taxon>
        <taxon>Streptomyces</taxon>
    </lineage>
</organism>
<dbReference type="Proteomes" id="UP001519291">
    <property type="component" value="Unassembled WGS sequence"/>
</dbReference>
<evidence type="ECO:0000313" key="4">
    <source>
        <dbReference type="Proteomes" id="UP001519291"/>
    </source>
</evidence>
<evidence type="ECO:0008006" key="5">
    <source>
        <dbReference type="Google" id="ProtNLM"/>
    </source>
</evidence>
<feature type="region of interest" description="Disordered" evidence="1">
    <location>
        <begin position="25"/>
        <end position="55"/>
    </location>
</feature>
<feature type="compositionally biased region" description="Gly residues" evidence="1">
    <location>
        <begin position="27"/>
        <end position="36"/>
    </location>
</feature>
<name>A0ABS4Y3Z8_9ACTN</name>
<dbReference type="RefSeq" id="WP_209515323.1">
    <property type="nucleotide sequence ID" value="NZ_JAGIOH010000001.1"/>
</dbReference>
<gene>
    <name evidence="3" type="ORF">JO379_002978</name>
</gene>
<protein>
    <recommendedName>
        <fullName evidence="5">PknH-like extracellular domain-containing protein</fullName>
    </recommendedName>
</protein>
<sequence length="254" mass="25370">MKRTVVRLVGAVVAVAALGMTTACGGSDDGGGGGDGNARTLGDDRATTKGPGSGAKALGTARVASAVLESADAKGYAVTRMSKEEFTSAKAPKAKQAECQPLAALLGSSPDPAPAAWAVSTFAVQDSKAGAMGGMGMLEVSSYEGDGAERTLANLGKAVRDCADGFKMTTGAGTEQTFGAVEPLDAPKLGDEAVAYRAVDKASGAPSLYTVVRSGANVSMIFAANMMDPAKATMDPNLVKAQVAKVEKTAKATG</sequence>
<feature type="chain" id="PRO_5045757034" description="PknH-like extracellular domain-containing protein" evidence="2">
    <location>
        <begin position="26"/>
        <end position="254"/>
    </location>
</feature>
<keyword evidence="2" id="KW-0732">Signal</keyword>
<accession>A0ABS4Y3Z8</accession>
<keyword evidence="4" id="KW-1185">Reference proteome</keyword>
<evidence type="ECO:0000256" key="1">
    <source>
        <dbReference type="SAM" id="MobiDB-lite"/>
    </source>
</evidence>
<evidence type="ECO:0000256" key="2">
    <source>
        <dbReference type="SAM" id="SignalP"/>
    </source>
</evidence>
<proteinExistence type="predicted"/>